<accession>A0ABW4FES3</accession>
<dbReference type="InterPro" id="IPR019800">
    <property type="entry name" value="Glyco_hydro_3_AS"/>
</dbReference>
<sequence length="835" mass="87357">MTLTSTTPPAAGDPVLEHLVATLTVEEKVALVIGTGIWTTAAVPRIGLRAMVMSDGPAGVRGRGADPDETSASFPAPSALAATWDVGLADRAGALFAAEARRHGVDVVLAPQVNLQRTPVGGRHFECYSEDPLLSGEIAAALVEAAQERGVGMSVKHFVANDSETERTSYVARVDERALRECYLAPFERVVRGSGAWSVMGAYSGLDAFGLAAPVLEHAPLLHGLLKDEWGFDGVLVSDWVATQSVGPAVRGGLDLQMPGPDGPWGDGLLAAVRSGEVPAELLDDKVRRLLLLATRVGALGAQGESPAPAAPAAEPFLRELAARATVVLKDDAGLLPLPLAEGATVALLGPAATQPFTQGGGSGYVRPDRATDPAGALRDALPAGVRLVVQAGARARLTPPPLDVAGRCADPVTGEPGVRVELLDAAGTTLDTWTDPAWNGWLQHVRPDAVTARLTAAVRLPEPGEHELGVGTVGRHEVLIAGQLASTSAAEVDEGVILSSGHNHPVTPVVRVSGTGTAELRAELQVVHPVGYASFVRALLAHRLPGPTAEDEMAAAVAEAAAADVAVVVVGTTEEVESEGFDRRDLDLPGNQDEFVRRVCAANPRTVVVVNAGAPVLLPWLAEAPTVLWAWLAGQECGTALADVLLGVTEPSGRLPWTLPARAEDVPVPHAVPRDGVIEYVEGLHVGYRSWEKDGREPAACFGHGLGWTTWSYEDVTAEPAEAGDVTVTVTVRNTGARDGHEVVQVYVEPPADPGGPERPVRWLGGFAAVHVPAGASARVPVRVPRRAFEVWDPAAGGWFVPAGEHVLRAGRSVRDLRLISKAPLDQSSARRNR</sequence>
<keyword evidence="2 4" id="KW-0378">Hydrolase</keyword>
<dbReference type="PANTHER" id="PTHR42715">
    <property type="entry name" value="BETA-GLUCOSIDASE"/>
    <property type="match status" value="1"/>
</dbReference>
<dbReference type="SUPFAM" id="SSF51445">
    <property type="entry name" value="(Trans)glycosidases"/>
    <property type="match status" value="1"/>
</dbReference>
<dbReference type="Gene3D" id="3.40.50.1700">
    <property type="entry name" value="Glycoside hydrolase family 3 C-terminal domain"/>
    <property type="match status" value="1"/>
</dbReference>
<evidence type="ECO:0000259" key="5">
    <source>
        <dbReference type="SMART" id="SM01217"/>
    </source>
</evidence>
<dbReference type="InterPro" id="IPR013783">
    <property type="entry name" value="Ig-like_fold"/>
</dbReference>
<dbReference type="Gene3D" id="2.60.120.260">
    <property type="entry name" value="Galactose-binding domain-like"/>
    <property type="match status" value="1"/>
</dbReference>
<proteinExistence type="inferred from homology"/>
<keyword evidence="4" id="KW-0326">Glycosidase</keyword>
<comment type="caution">
    <text evidence="6">The sequence shown here is derived from an EMBL/GenBank/DDBJ whole genome shotgun (WGS) entry which is preliminary data.</text>
</comment>
<dbReference type="Gene3D" id="2.60.40.10">
    <property type="entry name" value="Immunoglobulins"/>
    <property type="match status" value="1"/>
</dbReference>
<dbReference type="InterPro" id="IPR002772">
    <property type="entry name" value="Glyco_hydro_3_C"/>
</dbReference>
<comment type="similarity">
    <text evidence="1 4">Belongs to the glycosyl hydrolase 3 family.</text>
</comment>
<feature type="domain" description="Fibronectin type III-like" evidence="5">
    <location>
        <begin position="743"/>
        <end position="815"/>
    </location>
</feature>
<evidence type="ECO:0000256" key="2">
    <source>
        <dbReference type="ARBA" id="ARBA00022801"/>
    </source>
</evidence>
<dbReference type="SMART" id="SM01217">
    <property type="entry name" value="Fn3_like"/>
    <property type="match status" value="1"/>
</dbReference>
<evidence type="ECO:0000256" key="3">
    <source>
        <dbReference type="ARBA" id="ARBA00023277"/>
    </source>
</evidence>
<dbReference type="EMBL" id="JBHUCP010000003">
    <property type="protein sequence ID" value="MFD1528709.1"/>
    <property type="molecule type" value="Genomic_DNA"/>
</dbReference>
<dbReference type="InterPro" id="IPR036881">
    <property type="entry name" value="Glyco_hydro_3_C_sf"/>
</dbReference>
<dbReference type="InterPro" id="IPR036962">
    <property type="entry name" value="Glyco_hydro_3_N_sf"/>
</dbReference>
<dbReference type="PRINTS" id="PR00133">
    <property type="entry name" value="GLHYDRLASE3"/>
</dbReference>
<dbReference type="RefSeq" id="WP_343970030.1">
    <property type="nucleotide sequence ID" value="NZ_BAAAJG010000001.1"/>
</dbReference>
<gene>
    <name evidence="6" type="ORF">ACFSCY_04570</name>
</gene>
<protein>
    <submittedName>
        <fullName evidence="6">Beta-glucosidase</fullName>
    </submittedName>
</protein>
<dbReference type="PROSITE" id="PS00775">
    <property type="entry name" value="GLYCOSYL_HYDROL_F3"/>
    <property type="match status" value="1"/>
</dbReference>
<dbReference type="Pfam" id="PF00933">
    <property type="entry name" value="Glyco_hydro_3"/>
    <property type="match status" value="1"/>
</dbReference>
<dbReference type="InterPro" id="IPR050288">
    <property type="entry name" value="Cellulose_deg_GH3"/>
</dbReference>
<evidence type="ECO:0000313" key="7">
    <source>
        <dbReference type="Proteomes" id="UP001597145"/>
    </source>
</evidence>
<dbReference type="SUPFAM" id="SSF52279">
    <property type="entry name" value="Beta-D-glucan exohydrolase, C-terminal domain"/>
    <property type="match status" value="1"/>
</dbReference>
<dbReference type="InterPro" id="IPR026891">
    <property type="entry name" value="Fn3-like"/>
</dbReference>
<evidence type="ECO:0000256" key="4">
    <source>
        <dbReference type="RuleBase" id="RU361161"/>
    </source>
</evidence>
<evidence type="ECO:0000256" key="1">
    <source>
        <dbReference type="ARBA" id="ARBA00005336"/>
    </source>
</evidence>
<name>A0ABW4FES3_9PSEU</name>
<dbReference type="InterPro" id="IPR001764">
    <property type="entry name" value="Glyco_hydro_3_N"/>
</dbReference>
<reference evidence="7" key="1">
    <citation type="journal article" date="2019" name="Int. J. Syst. Evol. Microbiol.">
        <title>The Global Catalogue of Microorganisms (GCM) 10K type strain sequencing project: providing services to taxonomists for standard genome sequencing and annotation.</title>
        <authorList>
            <consortium name="The Broad Institute Genomics Platform"/>
            <consortium name="The Broad Institute Genome Sequencing Center for Infectious Disease"/>
            <person name="Wu L."/>
            <person name="Ma J."/>
        </authorList>
    </citation>
    <scope>NUCLEOTIDE SEQUENCE [LARGE SCALE GENOMIC DNA]</scope>
    <source>
        <strain evidence="7">JCM 12165</strain>
    </source>
</reference>
<organism evidence="6 7">
    <name type="scientific">Pseudonocardia aurantiaca</name>
    <dbReference type="NCBI Taxonomy" id="75290"/>
    <lineage>
        <taxon>Bacteria</taxon>
        <taxon>Bacillati</taxon>
        <taxon>Actinomycetota</taxon>
        <taxon>Actinomycetes</taxon>
        <taxon>Pseudonocardiales</taxon>
        <taxon>Pseudonocardiaceae</taxon>
        <taxon>Pseudonocardia</taxon>
    </lineage>
</organism>
<dbReference type="Proteomes" id="UP001597145">
    <property type="component" value="Unassembled WGS sequence"/>
</dbReference>
<evidence type="ECO:0000313" key="6">
    <source>
        <dbReference type="EMBL" id="MFD1528709.1"/>
    </source>
</evidence>
<keyword evidence="7" id="KW-1185">Reference proteome</keyword>
<keyword evidence="3" id="KW-0119">Carbohydrate metabolism</keyword>
<dbReference type="InterPro" id="IPR017853">
    <property type="entry name" value="GH"/>
</dbReference>
<dbReference type="PANTHER" id="PTHR42715:SF10">
    <property type="entry name" value="BETA-GLUCOSIDASE"/>
    <property type="match status" value="1"/>
</dbReference>
<dbReference type="Gene3D" id="3.20.20.300">
    <property type="entry name" value="Glycoside hydrolase, family 3, N-terminal domain"/>
    <property type="match status" value="1"/>
</dbReference>
<dbReference type="Pfam" id="PF01915">
    <property type="entry name" value="Glyco_hydro_3_C"/>
    <property type="match status" value="1"/>
</dbReference>
<dbReference type="Pfam" id="PF14310">
    <property type="entry name" value="Fn3-like"/>
    <property type="match status" value="1"/>
</dbReference>